<dbReference type="InterPro" id="IPR008949">
    <property type="entry name" value="Isoprenoid_synthase_dom_sf"/>
</dbReference>
<dbReference type="Pfam" id="PF00348">
    <property type="entry name" value="polyprenyl_synt"/>
    <property type="match status" value="1"/>
</dbReference>
<evidence type="ECO:0000313" key="7">
    <source>
        <dbReference type="EMBL" id="AHF06063.1"/>
    </source>
</evidence>
<gene>
    <name evidence="7" type="ORF">DESME_02560</name>
</gene>
<dbReference type="PANTHER" id="PTHR43281:SF1">
    <property type="entry name" value="FARNESYL DIPHOSPHATE SYNTHASE"/>
    <property type="match status" value="1"/>
</dbReference>
<keyword evidence="6" id="KW-0414">Isoprene biosynthesis</keyword>
<comment type="cofactor">
    <cofactor evidence="1">
        <name>Mg(2+)</name>
        <dbReference type="ChEBI" id="CHEBI:18420"/>
    </cofactor>
</comment>
<dbReference type="GO" id="GO:0008299">
    <property type="term" value="P:isoprenoid biosynthetic process"/>
    <property type="evidence" value="ECO:0007669"/>
    <property type="project" value="UniProtKB-KW"/>
</dbReference>
<dbReference type="eggNOG" id="COG0142">
    <property type="taxonomic scope" value="Bacteria"/>
</dbReference>
<dbReference type="InterPro" id="IPR033749">
    <property type="entry name" value="Polyprenyl_synt_CS"/>
</dbReference>
<evidence type="ECO:0000256" key="1">
    <source>
        <dbReference type="ARBA" id="ARBA00001946"/>
    </source>
</evidence>
<dbReference type="CDD" id="cd00685">
    <property type="entry name" value="Trans_IPPS_HT"/>
    <property type="match status" value="1"/>
</dbReference>
<dbReference type="STRING" id="871968.DESME_02560"/>
<reference evidence="7 8" key="1">
    <citation type="submission" date="2013-12" db="EMBL/GenBank/DDBJ databases">
        <authorList>
            <consortium name="DOE Joint Genome Institute"/>
            <person name="Smidt H."/>
            <person name="Huntemann M."/>
            <person name="Han J."/>
            <person name="Chen A."/>
            <person name="Kyrpides N."/>
            <person name="Mavromatis K."/>
            <person name="Markowitz V."/>
            <person name="Palaniappan K."/>
            <person name="Ivanova N."/>
            <person name="Schaumberg A."/>
            <person name="Pati A."/>
            <person name="Liolios K."/>
            <person name="Nordberg H.P."/>
            <person name="Cantor M.N."/>
            <person name="Hua S.X."/>
            <person name="Woyke T."/>
        </authorList>
    </citation>
    <scope>NUCLEOTIDE SEQUENCE [LARGE SCALE GENOMIC DNA]</scope>
    <source>
        <strain evidence="8">DSM 15288</strain>
    </source>
</reference>
<dbReference type="EMBL" id="CP007032">
    <property type="protein sequence ID" value="AHF06063.1"/>
    <property type="molecule type" value="Genomic_DNA"/>
</dbReference>
<keyword evidence="3 7" id="KW-0808">Transferase</keyword>
<evidence type="ECO:0000256" key="5">
    <source>
        <dbReference type="ARBA" id="ARBA00022842"/>
    </source>
</evidence>
<dbReference type="GO" id="GO:0004659">
    <property type="term" value="F:prenyltransferase activity"/>
    <property type="evidence" value="ECO:0007669"/>
    <property type="project" value="InterPro"/>
</dbReference>
<name>W0E954_9FIRM</name>
<dbReference type="AlphaFoldDB" id="W0E954"/>
<dbReference type="GO" id="GO:0046872">
    <property type="term" value="F:metal ion binding"/>
    <property type="evidence" value="ECO:0007669"/>
    <property type="project" value="UniProtKB-KW"/>
</dbReference>
<evidence type="ECO:0000256" key="2">
    <source>
        <dbReference type="ARBA" id="ARBA00006706"/>
    </source>
</evidence>
<dbReference type="KEGG" id="dmt:DESME_02560"/>
<dbReference type="HOGENOM" id="CLU_353683_0_0_9"/>
<dbReference type="SUPFAM" id="SSF48576">
    <property type="entry name" value="Terpenoid synthases"/>
    <property type="match status" value="1"/>
</dbReference>
<accession>W0E954</accession>
<dbReference type="Gene3D" id="1.10.600.10">
    <property type="entry name" value="Farnesyl Diphosphate Synthase"/>
    <property type="match status" value="1"/>
</dbReference>
<organism evidence="7 8">
    <name type="scientific">Desulfitobacterium metallireducens DSM 15288</name>
    <dbReference type="NCBI Taxonomy" id="871968"/>
    <lineage>
        <taxon>Bacteria</taxon>
        <taxon>Bacillati</taxon>
        <taxon>Bacillota</taxon>
        <taxon>Clostridia</taxon>
        <taxon>Eubacteriales</taxon>
        <taxon>Desulfitobacteriaceae</taxon>
        <taxon>Desulfitobacterium</taxon>
    </lineage>
</organism>
<dbReference type="SFLD" id="SFLDG01017">
    <property type="entry name" value="Polyprenyl_Transferase_Like"/>
    <property type="match status" value="1"/>
</dbReference>
<evidence type="ECO:0000256" key="4">
    <source>
        <dbReference type="ARBA" id="ARBA00022723"/>
    </source>
</evidence>
<proteinExistence type="inferred from homology"/>
<sequence>MVNAAECYQIAEQKAIEYFKSLYQQLAFKTYSSTLTKDILSWKHNHIHHHSFLSGLFGRKDKPNSQEYHKYIHWLDYTGKLDNYLDRSIAYIFLRDLGKALDSPATQARIQHVVDSLKEQLTRSVTLDRANGTEKISFVGLYRNAQKEGVGSTLLWVLDKLKTMSDHLPKELDAVHAQRKVIKIIAGVLMHEIEEMSSNTSPEERSRKIDEAIRLGYSYGLTYPLIDDLLDSKVLSLEEKKRYSELIRTTLITGNVPELGEWIGMNSDLVKYVHSELSDSFEYIKVHQRPGAQKSFFELAYVFFNAQDVDRVKDLSNQNYSNEDLYIPVILKSSFSRLIARSVISAPVDIGFDNRTFYYGIYNQLADDFSDMFEDLKEERVTPYTYYIKYHVQRQDLINPFELYWTVISNLIHNVYHSDTKTCEVILDRAINGLKRFKERMGTERYDEVMGLFASVNPKFNDLVQKMVRKADDVDFLDKLLRDRMITILKNEKAEQEAFVDTIQTVGKQISGILNIAKTLDNPLLNQTIIDSANYSLEAGGKKVRPLMAWAMGVNGYGLDPKAIAPLLRSLEYMHTASLIYDDLPSQDNAYTRRGRQTLHVVYNIAIAELTGLFLTQKAIEELTSLDPFDPKIVLNLIQYATRLIEDMCKGQAMDLDSKGKRLTLEQLNMMYFYKTGLAFEASLVMPAILAQEKEAQIEALKEFAHHAGIAFQIKDDLLDAEGDPVLLGKLTGKDVENNNSTFVTLLGSEGARKEMWDHYCQAMEELEYVPRNTTFLKQLLNYIVKRDH</sequence>
<dbReference type="PANTHER" id="PTHR43281">
    <property type="entry name" value="FARNESYL DIPHOSPHATE SYNTHASE"/>
    <property type="match status" value="1"/>
</dbReference>
<dbReference type="Proteomes" id="UP000010847">
    <property type="component" value="Chromosome"/>
</dbReference>
<keyword evidence="8" id="KW-1185">Reference proteome</keyword>
<evidence type="ECO:0000313" key="8">
    <source>
        <dbReference type="Proteomes" id="UP000010847"/>
    </source>
</evidence>
<comment type="similarity">
    <text evidence="2">Belongs to the FPP/GGPP synthase family.</text>
</comment>
<evidence type="ECO:0000256" key="3">
    <source>
        <dbReference type="ARBA" id="ARBA00022679"/>
    </source>
</evidence>
<keyword evidence="4" id="KW-0479">Metal-binding</keyword>
<protein>
    <submittedName>
        <fullName evidence="7">Geranyltranstransferase</fullName>
    </submittedName>
</protein>
<evidence type="ECO:0000256" key="6">
    <source>
        <dbReference type="ARBA" id="ARBA00023229"/>
    </source>
</evidence>
<dbReference type="InterPro" id="IPR000092">
    <property type="entry name" value="Polyprenyl_synt"/>
</dbReference>
<keyword evidence="5" id="KW-0460">Magnesium</keyword>
<dbReference type="SFLD" id="SFLDS00005">
    <property type="entry name" value="Isoprenoid_Synthase_Type_I"/>
    <property type="match status" value="1"/>
</dbReference>
<dbReference type="PROSITE" id="PS00723">
    <property type="entry name" value="POLYPRENYL_SYNTHASE_1"/>
    <property type="match status" value="1"/>
</dbReference>